<keyword evidence="9 11" id="KW-0539">Nucleus</keyword>
<keyword evidence="7 11" id="KW-0371">Homeobox</keyword>
<feature type="domain" description="Homeobox" evidence="14">
    <location>
        <begin position="28"/>
        <end position="88"/>
    </location>
</feature>
<dbReference type="CDD" id="cd00086">
    <property type="entry name" value="homeodomain"/>
    <property type="match status" value="1"/>
</dbReference>
<proteinExistence type="inferred from homology"/>
<evidence type="ECO:0000259" key="14">
    <source>
        <dbReference type="PROSITE" id="PS50071"/>
    </source>
</evidence>
<evidence type="ECO:0000256" key="7">
    <source>
        <dbReference type="ARBA" id="ARBA00023155"/>
    </source>
</evidence>
<keyword evidence="5" id="KW-0805">Transcription regulation</keyword>
<name>A0ABM1B5X3_LIMPO</name>
<evidence type="ECO:0000256" key="9">
    <source>
        <dbReference type="ARBA" id="ARBA00023242"/>
    </source>
</evidence>
<comment type="subcellular location">
    <subcellularLocation>
        <location evidence="1 11 12">Nucleus</location>
    </subcellularLocation>
</comment>
<feature type="compositionally biased region" description="Basic and acidic residues" evidence="13">
    <location>
        <begin position="116"/>
        <end position="137"/>
    </location>
</feature>
<dbReference type="Proteomes" id="UP000694941">
    <property type="component" value="Unplaced"/>
</dbReference>
<evidence type="ECO:0000256" key="13">
    <source>
        <dbReference type="SAM" id="MobiDB-lite"/>
    </source>
</evidence>
<feature type="region of interest" description="Disordered" evidence="13">
    <location>
        <begin position="12"/>
        <end position="34"/>
    </location>
</feature>
<dbReference type="GO" id="GO:0003677">
    <property type="term" value="F:DNA binding"/>
    <property type="evidence" value="ECO:0007669"/>
    <property type="project" value="UniProtKB-KW"/>
</dbReference>
<evidence type="ECO:0000256" key="11">
    <source>
        <dbReference type="PROSITE-ProRule" id="PRU00108"/>
    </source>
</evidence>
<feature type="DNA-binding region" description="Homeobox" evidence="11">
    <location>
        <begin position="30"/>
        <end position="89"/>
    </location>
</feature>
<evidence type="ECO:0000256" key="5">
    <source>
        <dbReference type="ARBA" id="ARBA00023015"/>
    </source>
</evidence>
<evidence type="ECO:0000313" key="16">
    <source>
        <dbReference type="RefSeq" id="XP_013775460.1"/>
    </source>
</evidence>
<keyword evidence="8" id="KW-0804">Transcription</keyword>
<evidence type="ECO:0000256" key="2">
    <source>
        <dbReference type="ARBA" id="ARBA00022473"/>
    </source>
</evidence>
<keyword evidence="15" id="KW-1185">Reference proteome</keyword>
<organism evidence="15 16">
    <name type="scientific">Limulus polyphemus</name>
    <name type="common">Atlantic horseshoe crab</name>
    <dbReference type="NCBI Taxonomy" id="6850"/>
    <lineage>
        <taxon>Eukaryota</taxon>
        <taxon>Metazoa</taxon>
        <taxon>Ecdysozoa</taxon>
        <taxon>Arthropoda</taxon>
        <taxon>Chelicerata</taxon>
        <taxon>Merostomata</taxon>
        <taxon>Xiphosura</taxon>
        <taxon>Limulidae</taxon>
        <taxon>Limulus</taxon>
    </lineage>
</organism>
<feature type="region of interest" description="Disordered" evidence="13">
    <location>
        <begin position="311"/>
        <end position="335"/>
    </location>
</feature>
<evidence type="ECO:0000256" key="6">
    <source>
        <dbReference type="ARBA" id="ARBA00023125"/>
    </source>
</evidence>
<dbReference type="SMART" id="SM00389">
    <property type="entry name" value="HOX"/>
    <property type="match status" value="1"/>
</dbReference>
<keyword evidence="4" id="KW-0524">Neurogenesis</keyword>
<dbReference type="RefSeq" id="XP_013775460.1">
    <property type="nucleotide sequence ID" value="XM_013920006.1"/>
</dbReference>
<reference evidence="16" key="1">
    <citation type="submission" date="2025-08" db="UniProtKB">
        <authorList>
            <consortium name="RefSeq"/>
        </authorList>
    </citation>
    <scope>IDENTIFICATION</scope>
    <source>
        <tissue evidence="16">Muscle</tissue>
    </source>
</reference>
<accession>A0ABM1B5X3</accession>
<dbReference type="PANTHER" id="PTHR46799">
    <property type="entry name" value="HOMEOBOX PROTEIN UNC-4 HOMOLOG"/>
    <property type="match status" value="1"/>
</dbReference>
<evidence type="ECO:0000256" key="8">
    <source>
        <dbReference type="ARBA" id="ARBA00023163"/>
    </source>
</evidence>
<dbReference type="SUPFAM" id="SSF46689">
    <property type="entry name" value="Homeodomain-like"/>
    <property type="match status" value="1"/>
</dbReference>
<evidence type="ECO:0000256" key="1">
    <source>
        <dbReference type="ARBA" id="ARBA00004123"/>
    </source>
</evidence>
<dbReference type="PROSITE" id="PS50071">
    <property type="entry name" value="HOMEOBOX_2"/>
    <property type="match status" value="1"/>
</dbReference>
<dbReference type="Pfam" id="PF00046">
    <property type="entry name" value="Homeodomain"/>
    <property type="match status" value="1"/>
</dbReference>
<dbReference type="GeneID" id="106460315"/>
<keyword evidence="6 11" id="KW-0238">DNA-binding</keyword>
<protein>
    <submittedName>
        <fullName evidence="16">Homeobox protein unc-4 homolog</fullName>
    </submittedName>
</protein>
<dbReference type="Gene3D" id="1.10.10.60">
    <property type="entry name" value="Homeodomain-like"/>
    <property type="match status" value="1"/>
</dbReference>
<dbReference type="InterPro" id="IPR017970">
    <property type="entry name" value="Homeobox_CS"/>
</dbReference>
<dbReference type="InterPro" id="IPR001356">
    <property type="entry name" value="HD"/>
</dbReference>
<evidence type="ECO:0000313" key="15">
    <source>
        <dbReference type="Proteomes" id="UP000694941"/>
    </source>
</evidence>
<gene>
    <name evidence="16" type="primary">LOC106460315</name>
</gene>
<evidence type="ECO:0000256" key="3">
    <source>
        <dbReference type="ARBA" id="ARBA00022782"/>
    </source>
</evidence>
<keyword evidence="3" id="KW-0221">Differentiation</keyword>
<dbReference type="InterPro" id="IPR009057">
    <property type="entry name" value="Homeodomain-like_sf"/>
</dbReference>
<sequence length="417" mass="47024">MACCCTESEAVTVNSDSEKESLGSGGQGKRRRTRTNFNGWQLEEMEKAFQASHYPDVFMREALAMRLDLVESRVQVWFQNRRAKWRKKENTRKGPGRPAHNAHPQTCSGDPIPPEDVERRERDRREKKLRKQLERQIKRMQQSKLKPGMNAASSTESIHHSLSELRLTNPRKEPKELLGSDLFKLLEALGFDVCDILNKIDLDGNNNGRYQASEHFRKENGDTIKVDVDDDSDEDTCHLKDSSESISSISLDSSQVHSQKPCSFSIENILSDNKKRRIQDMEENTGAPSFINSVTQPMGFFIRAASPGNSTCLSNRDSSPDSRSEHSITSVPCSPETVVPPIELEHQNGTVSLSSSKHSTAFQIFSKHIQEDANISKSQKCRSIVLSDNASDLRLNVKNDTQLEMKQMSCDSNGEMH</sequence>
<dbReference type="PANTHER" id="PTHR46799:SF1">
    <property type="entry name" value="HOMEOBOX PROTEIN UNC-4 HOMOLOG"/>
    <property type="match status" value="1"/>
</dbReference>
<dbReference type="PROSITE" id="PS00027">
    <property type="entry name" value="HOMEOBOX_1"/>
    <property type="match status" value="1"/>
</dbReference>
<keyword evidence="2" id="KW-0217">Developmental protein</keyword>
<evidence type="ECO:0000256" key="10">
    <source>
        <dbReference type="ARBA" id="ARBA00038351"/>
    </source>
</evidence>
<evidence type="ECO:0000256" key="4">
    <source>
        <dbReference type="ARBA" id="ARBA00022902"/>
    </source>
</evidence>
<evidence type="ECO:0000256" key="12">
    <source>
        <dbReference type="RuleBase" id="RU000682"/>
    </source>
</evidence>
<comment type="similarity">
    <text evidence="10">Belongs to the paired homeobox family. Unc-4 subfamily.</text>
</comment>
<feature type="region of interest" description="Disordered" evidence="13">
    <location>
        <begin position="86"/>
        <end position="167"/>
    </location>
</feature>